<dbReference type="SUPFAM" id="SSF57362">
    <property type="entry name" value="BPTI-like"/>
    <property type="match status" value="1"/>
</dbReference>
<keyword evidence="1" id="KW-0732">Signal</keyword>
<dbReference type="GO" id="GO:0004867">
    <property type="term" value="F:serine-type endopeptidase inhibitor activity"/>
    <property type="evidence" value="ECO:0007669"/>
    <property type="project" value="InterPro"/>
</dbReference>
<evidence type="ECO:0000313" key="3">
    <source>
        <dbReference type="EMBL" id="JAB71735.1"/>
    </source>
</evidence>
<feature type="signal peptide" evidence="1">
    <location>
        <begin position="1"/>
        <end position="23"/>
    </location>
</feature>
<dbReference type="InterPro" id="IPR002223">
    <property type="entry name" value="Kunitz_BPTI"/>
</dbReference>
<reference evidence="3" key="1">
    <citation type="journal article" date="2015" name="Sci. Rep.">
        <title>Tissue- and time-dependent transcription in Ixodes ricinus salivary glands and midguts when blood feeding on the vertebrate host.</title>
        <authorList>
            <person name="Kotsyfakis M."/>
            <person name="Schwarz A."/>
            <person name="Erhart J."/>
            <person name="Ribeiro J.M."/>
        </authorList>
    </citation>
    <scope>NUCLEOTIDE SEQUENCE</scope>
    <source>
        <tissue evidence="3">Salivary gland and midgut</tissue>
    </source>
</reference>
<evidence type="ECO:0000256" key="1">
    <source>
        <dbReference type="SAM" id="SignalP"/>
    </source>
</evidence>
<accession>V5GMZ3</accession>
<sequence>MKLLLIAVVISIHTTGFLTTAKARCEPMYNGGHGGSGGANVKTGWSFNSHTNHCEIVVYKANCPASQNCFLTKDDCQENCDPTVLEWLKKIQLNFDQMRLSLLSRQTTKIIDNILTINRKV</sequence>
<dbReference type="InterPro" id="IPR036880">
    <property type="entry name" value="Kunitz_BPTI_sf"/>
</dbReference>
<dbReference type="Gene3D" id="4.10.410.10">
    <property type="entry name" value="Pancreatic trypsin inhibitor Kunitz domain"/>
    <property type="match status" value="1"/>
</dbReference>
<evidence type="ECO:0000259" key="2">
    <source>
        <dbReference type="PROSITE" id="PS50279"/>
    </source>
</evidence>
<organism evidence="3">
    <name type="scientific">Ixodes ricinus</name>
    <name type="common">Common tick</name>
    <name type="synonym">Acarus ricinus</name>
    <dbReference type="NCBI Taxonomy" id="34613"/>
    <lineage>
        <taxon>Eukaryota</taxon>
        <taxon>Metazoa</taxon>
        <taxon>Ecdysozoa</taxon>
        <taxon>Arthropoda</taxon>
        <taxon>Chelicerata</taxon>
        <taxon>Arachnida</taxon>
        <taxon>Acari</taxon>
        <taxon>Parasitiformes</taxon>
        <taxon>Ixodida</taxon>
        <taxon>Ixodoidea</taxon>
        <taxon>Ixodidae</taxon>
        <taxon>Ixodinae</taxon>
        <taxon>Ixodes</taxon>
    </lineage>
</organism>
<protein>
    <submittedName>
        <fullName evidence="3">Putative secreted protein</fullName>
    </submittedName>
</protein>
<dbReference type="PROSITE" id="PS50279">
    <property type="entry name" value="BPTI_KUNITZ_2"/>
    <property type="match status" value="1"/>
</dbReference>
<feature type="chain" id="PRO_5004734219" evidence="1">
    <location>
        <begin position="24"/>
        <end position="121"/>
    </location>
</feature>
<dbReference type="AlphaFoldDB" id="V5GMZ3"/>
<dbReference type="EMBL" id="GANP01012733">
    <property type="protein sequence ID" value="JAB71735.1"/>
    <property type="molecule type" value="mRNA"/>
</dbReference>
<feature type="domain" description="BPTI/Kunitz inhibitor" evidence="2">
    <location>
        <begin position="25"/>
        <end position="80"/>
    </location>
</feature>
<name>V5GMZ3_IXORI</name>
<proteinExistence type="evidence at transcript level"/>